<comment type="caution">
    <text evidence="2">The sequence shown here is derived from an EMBL/GenBank/DDBJ whole genome shotgun (WGS) entry which is preliminary data.</text>
</comment>
<reference evidence="2 3" key="1">
    <citation type="submission" date="2016-04" db="EMBL/GenBank/DDBJ databases">
        <title>Draft genome of Fonsecaea erecta CBS 125763.</title>
        <authorList>
            <person name="Weiss V.A."/>
            <person name="Vicente V.A."/>
            <person name="Raittz R.T."/>
            <person name="Moreno L.F."/>
            <person name="De Souza E.M."/>
            <person name="Pedrosa F.O."/>
            <person name="Steffens M.B."/>
            <person name="Faoro H."/>
            <person name="Tadra-Sfeir M.Z."/>
            <person name="Najafzadeh M.J."/>
            <person name="Felipe M.S."/>
            <person name="Teixeira M."/>
            <person name="Sun J."/>
            <person name="Xi L."/>
            <person name="Gomes R."/>
            <person name="De Azevedo C.M."/>
            <person name="Salgado C.G."/>
            <person name="Da Silva M.B."/>
            <person name="Nascimento M.F."/>
            <person name="Queiroz-Telles F."/>
            <person name="Attili D.S."/>
            <person name="Gorbushina A."/>
        </authorList>
    </citation>
    <scope>NUCLEOTIDE SEQUENCE [LARGE SCALE GENOMIC DNA]</scope>
    <source>
        <strain evidence="2 3">CBS 125763</strain>
    </source>
</reference>
<gene>
    <name evidence="2" type="ORF">AYL99_11927</name>
</gene>
<dbReference type="GeneID" id="30016094"/>
<keyword evidence="3" id="KW-1185">Reference proteome</keyword>
<evidence type="ECO:0000256" key="1">
    <source>
        <dbReference type="SAM" id="MobiDB-lite"/>
    </source>
</evidence>
<dbReference type="Proteomes" id="UP000078343">
    <property type="component" value="Unassembled WGS sequence"/>
</dbReference>
<accession>A0A178Z473</accession>
<name>A0A178Z473_9EURO</name>
<evidence type="ECO:0000313" key="2">
    <source>
        <dbReference type="EMBL" id="OAP53905.1"/>
    </source>
</evidence>
<dbReference type="EMBL" id="LVYI01000018">
    <property type="protein sequence ID" value="OAP53905.1"/>
    <property type="molecule type" value="Genomic_DNA"/>
</dbReference>
<sequence>METITAAFAKKLTEEWARKRTPQHFVSHYQNVSKLRADHTEQIFLRIGFKAWIAYFLATKYSARHFQGKAAQTLAIGIVDRLSVKERERIATDLLTIQVHPTVESKIVELSRRCRRGDRRTKKPASRKTPSRTVTPQPLWQDGLISENLDTGSTIGGEVTTTSESIPVPRELVSSQNATFGSPEQERVSGPLNTRLPILFPQYTCGVIRKTGDKASLWMTFNLDPGVPCILSFSVHSDRLEHFAMRLFGAHIETDGRLRYVVLKDGLKLHPRPSVTLQGANPELLRAVCGLDVSLAIDRSPVRSVEVDQAILATACASLEISRIAQEDGVLNLNISEVDGYRIKKILFE</sequence>
<dbReference type="STRING" id="1367422.A0A178Z473"/>
<dbReference type="RefSeq" id="XP_018687272.1">
    <property type="nucleotide sequence ID" value="XM_018843431.1"/>
</dbReference>
<evidence type="ECO:0000313" key="3">
    <source>
        <dbReference type="Proteomes" id="UP000078343"/>
    </source>
</evidence>
<dbReference type="AlphaFoldDB" id="A0A178Z473"/>
<feature type="compositionally biased region" description="Basic residues" evidence="1">
    <location>
        <begin position="114"/>
        <end position="130"/>
    </location>
</feature>
<proteinExistence type="predicted"/>
<feature type="region of interest" description="Disordered" evidence="1">
    <location>
        <begin position="114"/>
        <end position="137"/>
    </location>
</feature>
<dbReference type="OrthoDB" id="3499148at2759"/>
<organism evidence="2 3">
    <name type="scientific">Fonsecaea erecta</name>
    <dbReference type="NCBI Taxonomy" id="1367422"/>
    <lineage>
        <taxon>Eukaryota</taxon>
        <taxon>Fungi</taxon>
        <taxon>Dikarya</taxon>
        <taxon>Ascomycota</taxon>
        <taxon>Pezizomycotina</taxon>
        <taxon>Eurotiomycetes</taxon>
        <taxon>Chaetothyriomycetidae</taxon>
        <taxon>Chaetothyriales</taxon>
        <taxon>Herpotrichiellaceae</taxon>
        <taxon>Fonsecaea</taxon>
    </lineage>
</organism>
<protein>
    <submittedName>
        <fullName evidence="2">Uncharacterized protein</fullName>
    </submittedName>
</protein>